<dbReference type="InterPro" id="IPR051283">
    <property type="entry name" value="Sec_Metabolite_Acyltrans"/>
</dbReference>
<dbReference type="InterPro" id="IPR023213">
    <property type="entry name" value="CAT-like_dom_sf"/>
</dbReference>
<evidence type="ECO:0000256" key="4">
    <source>
        <dbReference type="ARBA" id="ARBA00023315"/>
    </source>
</evidence>
<dbReference type="GO" id="GO:0016746">
    <property type="term" value="F:acyltransferase activity"/>
    <property type="evidence" value="ECO:0007669"/>
    <property type="project" value="UniProtKB-KW"/>
</dbReference>
<feature type="transmembrane region" description="Helical" evidence="6">
    <location>
        <begin position="31"/>
        <end position="47"/>
    </location>
</feature>
<dbReference type="PANTHER" id="PTHR31896">
    <property type="entry name" value="FAMILY REGULATORY PROTEIN, PUTATIVE (AFU_ORTHOLOGUE AFUA_3G14730)-RELATED"/>
    <property type="match status" value="1"/>
</dbReference>
<keyword evidence="6" id="KW-0812">Transmembrane</keyword>
<feature type="region of interest" description="Disordered" evidence="5">
    <location>
        <begin position="564"/>
        <end position="608"/>
    </location>
</feature>
<protein>
    <submittedName>
        <fullName evidence="7">Lysr family regulatory protein</fullName>
    </submittedName>
</protein>
<evidence type="ECO:0000256" key="2">
    <source>
        <dbReference type="ARBA" id="ARBA00009861"/>
    </source>
</evidence>
<gene>
    <name evidence="7" type="ORF">CCHR01_07633</name>
</gene>
<keyword evidence="3" id="KW-0808">Transferase</keyword>
<keyword evidence="4" id="KW-0012">Acyltransferase</keyword>
<evidence type="ECO:0000256" key="1">
    <source>
        <dbReference type="ARBA" id="ARBA00005179"/>
    </source>
</evidence>
<reference evidence="7" key="1">
    <citation type="submission" date="2023-01" db="EMBL/GenBank/DDBJ databases">
        <title>Colletotrichum chrysophilum M932 genome sequence.</title>
        <authorList>
            <person name="Baroncelli R."/>
        </authorList>
    </citation>
    <scope>NUCLEOTIDE SEQUENCE</scope>
    <source>
        <strain evidence="7">M932</strain>
    </source>
</reference>
<evidence type="ECO:0000313" key="7">
    <source>
        <dbReference type="EMBL" id="KAK1849732.1"/>
    </source>
</evidence>
<evidence type="ECO:0000256" key="3">
    <source>
        <dbReference type="ARBA" id="ARBA00022679"/>
    </source>
</evidence>
<name>A0AAD9AL79_9PEZI</name>
<proteinExistence type="inferred from homology"/>
<dbReference type="PANTHER" id="PTHR31896:SF69">
    <property type="entry name" value="FAMILY REGULATORY PROTEIN, PUTATIVE (AFU_ORTHOLOGUE AFUA_3G14730)-RELATED"/>
    <property type="match status" value="1"/>
</dbReference>
<evidence type="ECO:0000256" key="6">
    <source>
        <dbReference type="SAM" id="Phobius"/>
    </source>
</evidence>
<comment type="pathway">
    <text evidence="1">Secondary metabolite biosynthesis.</text>
</comment>
<dbReference type="Proteomes" id="UP001243330">
    <property type="component" value="Unassembled WGS sequence"/>
</dbReference>
<evidence type="ECO:0000313" key="8">
    <source>
        <dbReference type="Proteomes" id="UP001243330"/>
    </source>
</evidence>
<sequence>MSWEEYKLAIRTTVRRRHNGRAFRERSQPNLTFALSLFLFLFVWFALQRYLTAGLIPVSLLSLILLSRSTACGRKTSRFSELEHLGSQSSEIYRGSFVSFLSFLDDFHKKKANMEVLRTIFKRSKPKVVQPPKVPTDDVYPVHFFDDTKPFRGMLLNWTLRFDDVLDADKLQSSLSRLLEIGDWKKLGGRMRLSPDDKLELHVPECFTPERPAIRFSHDVHDFPIADHPNAKHLPKSTSVPSIQPGVVNFYTLGARPGAPMTLEDLLTSDEPQIHLHVISFTDATVVGLLFSHVLFGAAGMQSLVTNWSLVMAGREAEVPALCGAREDILEDVGVQSDPDKEPFLLDPRQLKGLRHLRFNIRFLWDMWRRPEIESKVLCLPPKFVSDLRARAMADLHAMDEKGALGAEEEAPFVSEGDVLTAWWTRMVCTARGGKRSVTVLNAVDITGRLKSVFAPGKHYVQNFALGTWTILSSAEVVKAPLGYVAKCFRYDIQTQTTPSQIMAFMRRLREAGRCGDQPVYGKPDSMLIIFTNWSRCKFFECIDFAPAVVPRVDPAAAAAANRHSATSADGEITATAPQDSEKAAAEATATEVSSELAAKKPPPGKLSYHHSLARTRSVLSRNVFTILGKDLSGNVWVSALGHPECWEHLEKYIATSSK</sequence>
<evidence type="ECO:0000256" key="5">
    <source>
        <dbReference type="SAM" id="MobiDB-lite"/>
    </source>
</evidence>
<dbReference type="Gene3D" id="3.30.559.10">
    <property type="entry name" value="Chloramphenicol acetyltransferase-like domain"/>
    <property type="match status" value="2"/>
</dbReference>
<accession>A0AAD9AL79</accession>
<dbReference type="EMBL" id="JAQOWY010000136">
    <property type="protein sequence ID" value="KAK1849732.1"/>
    <property type="molecule type" value="Genomic_DNA"/>
</dbReference>
<organism evidence="7 8">
    <name type="scientific">Colletotrichum chrysophilum</name>
    <dbReference type="NCBI Taxonomy" id="1836956"/>
    <lineage>
        <taxon>Eukaryota</taxon>
        <taxon>Fungi</taxon>
        <taxon>Dikarya</taxon>
        <taxon>Ascomycota</taxon>
        <taxon>Pezizomycotina</taxon>
        <taxon>Sordariomycetes</taxon>
        <taxon>Hypocreomycetidae</taxon>
        <taxon>Glomerellales</taxon>
        <taxon>Glomerellaceae</taxon>
        <taxon>Colletotrichum</taxon>
        <taxon>Colletotrichum gloeosporioides species complex</taxon>
    </lineage>
</organism>
<keyword evidence="6" id="KW-1133">Transmembrane helix</keyword>
<dbReference type="AlphaFoldDB" id="A0AAD9AL79"/>
<comment type="similarity">
    <text evidence="2">Belongs to the plant acyltransferase family.</text>
</comment>
<keyword evidence="6" id="KW-0472">Membrane</keyword>
<feature type="compositionally biased region" description="Low complexity" evidence="5">
    <location>
        <begin position="586"/>
        <end position="597"/>
    </location>
</feature>
<keyword evidence="8" id="KW-1185">Reference proteome</keyword>
<comment type="caution">
    <text evidence="7">The sequence shown here is derived from an EMBL/GenBank/DDBJ whole genome shotgun (WGS) entry which is preliminary data.</text>
</comment>